<feature type="compositionally biased region" description="Low complexity" evidence="1">
    <location>
        <begin position="27"/>
        <end position="67"/>
    </location>
</feature>
<evidence type="ECO:0000256" key="1">
    <source>
        <dbReference type="SAM" id="MobiDB-lite"/>
    </source>
</evidence>
<dbReference type="Proteomes" id="UP000762676">
    <property type="component" value="Unassembled WGS sequence"/>
</dbReference>
<dbReference type="AlphaFoldDB" id="A0AAV4GF17"/>
<dbReference type="EMBL" id="BMAT01004928">
    <property type="protein sequence ID" value="GFR83891.1"/>
    <property type="molecule type" value="Genomic_DNA"/>
</dbReference>
<evidence type="ECO:0000313" key="3">
    <source>
        <dbReference type="Proteomes" id="UP000762676"/>
    </source>
</evidence>
<gene>
    <name evidence="2" type="ORF">ElyMa_002404300</name>
</gene>
<reference evidence="2 3" key="1">
    <citation type="journal article" date="2021" name="Elife">
        <title>Chloroplast acquisition without the gene transfer in kleptoplastic sea slugs, Plakobranchus ocellatus.</title>
        <authorList>
            <person name="Maeda T."/>
            <person name="Takahashi S."/>
            <person name="Yoshida T."/>
            <person name="Shimamura S."/>
            <person name="Takaki Y."/>
            <person name="Nagai Y."/>
            <person name="Toyoda A."/>
            <person name="Suzuki Y."/>
            <person name="Arimoto A."/>
            <person name="Ishii H."/>
            <person name="Satoh N."/>
            <person name="Nishiyama T."/>
            <person name="Hasebe M."/>
            <person name="Maruyama T."/>
            <person name="Minagawa J."/>
            <person name="Obokata J."/>
            <person name="Shigenobu S."/>
        </authorList>
    </citation>
    <scope>NUCLEOTIDE SEQUENCE [LARGE SCALE GENOMIC DNA]</scope>
</reference>
<protein>
    <submittedName>
        <fullName evidence="2">Uncharacterized protein</fullName>
    </submittedName>
</protein>
<comment type="caution">
    <text evidence="2">The sequence shown here is derived from an EMBL/GenBank/DDBJ whole genome shotgun (WGS) entry which is preliminary data.</text>
</comment>
<sequence>MPQQSPCGPSKSLPPRDLLGLSPRGTQPQPMAGLHQQQQQQQLSPRGTQPQPMASLQQQQQLSPAPSVGVRPSSPAASPMHGKNLLHFPCPRLQCHSMLRVSLFLPDSSQ</sequence>
<feature type="region of interest" description="Disordered" evidence="1">
    <location>
        <begin position="1"/>
        <end position="88"/>
    </location>
</feature>
<proteinExistence type="predicted"/>
<organism evidence="2 3">
    <name type="scientific">Elysia marginata</name>
    <dbReference type="NCBI Taxonomy" id="1093978"/>
    <lineage>
        <taxon>Eukaryota</taxon>
        <taxon>Metazoa</taxon>
        <taxon>Spiralia</taxon>
        <taxon>Lophotrochozoa</taxon>
        <taxon>Mollusca</taxon>
        <taxon>Gastropoda</taxon>
        <taxon>Heterobranchia</taxon>
        <taxon>Euthyneura</taxon>
        <taxon>Panpulmonata</taxon>
        <taxon>Sacoglossa</taxon>
        <taxon>Placobranchoidea</taxon>
        <taxon>Plakobranchidae</taxon>
        <taxon>Elysia</taxon>
    </lineage>
</organism>
<keyword evidence="3" id="KW-1185">Reference proteome</keyword>
<name>A0AAV4GF17_9GAST</name>
<accession>A0AAV4GF17</accession>
<evidence type="ECO:0000313" key="2">
    <source>
        <dbReference type="EMBL" id="GFR83891.1"/>
    </source>
</evidence>